<dbReference type="Pfam" id="PF06439">
    <property type="entry name" value="3keto-disac_hyd"/>
    <property type="match status" value="1"/>
</dbReference>
<dbReference type="Gene3D" id="2.60.120.560">
    <property type="entry name" value="Exo-inulinase, domain 1"/>
    <property type="match status" value="1"/>
</dbReference>
<dbReference type="EMBL" id="JBHTLP010000018">
    <property type="protein sequence ID" value="MFD1143759.1"/>
    <property type="molecule type" value="Genomic_DNA"/>
</dbReference>
<name>A0ABW3QL29_9BACT</name>
<evidence type="ECO:0000259" key="1">
    <source>
        <dbReference type="Pfam" id="PF06439"/>
    </source>
</evidence>
<dbReference type="InterPro" id="IPR010496">
    <property type="entry name" value="AL/BT2_dom"/>
</dbReference>
<gene>
    <name evidence="2" type="ORF">ACFQ4C_21705</name>
</gene>
<proteinExistence type="predicted"/>
<evidence type="ECO:0000313" key="2">
    <source>
        <dbReference type="EMBL" id="MFD1143759.1"/>
    </source>
</evidence>
<sequence length="375" mass="42023">MKSSIVQRFVFSLMMVLSGFGVVAQKPTGWKQLFNGKDLTGWDTYLRATNLTGYLDDPAIPYEPPIGLNNDPLKVFTVHDGLLHISGQIWGAITSKESYSNYHLRFETKWGQKKWAPKDKSLRDGGLLFHCSGPFDYGFKCWMRSLEMQIQEGEIGDFFNVDGGEPEFQAAKTTTRNNETAEQYDPSAPLKRYGGRVYRSGDFESPPGEWTTSEMVARQADAVFIVNGFVVNRLYNIFRQDLQRQVTGGKLQFQSEGAEYFYRKIEIRPISFGSARPALVSNHRELGVSAGQTQLLEITNQGEAVELIAAELLGKEIEQFRVQLPTFPLVLKKGGKIKLPVTLKPGGPASNRVKFRLETVLGPVPDFEVNLVANP</sequence>
<dbReference type="RefSeq" id="WP_379884777.1">
    <property type="nucleotide sequence ID" value="NZ_JBHTLP010000018.1"/>
</dbReference>
<evidence type="ECO:0000313" key="3">
    <source>
        <dbReference type="Proteomes" id="UP001597116"/>
    </source>
</evidence>
<comment type="caution">
    <text evidence="2">The sequence shown here is derived from an EMBL/GenBank/DDBJ whole genome shotgun (WGS) entry which is preliminary data.</text>
</comment>
<dbReference type="Proteomes" id="UP001597116">
    <property type="component" value="Unassembled WGS sequence"/>
</dbReference>
<organism evidence="2 3">
    <name type="scientific">Larkinella insperata</name>
    <dbReference type="NCBI Taxonomy" id="332158"/>
    <lineage>
        <taxon>Bacteria</taxon>
        <taxon>Pseudomonadati</taxon>
        <taxon>Bacteroidota</taxon>
        <taxon>Cytophagia</taxon>
        <taxon>Cytophagales</taxon>
        <taxon>Spirosomataceae</taxon>
        <taxon>Larkinella</taxon>
    </lineage>
</organism>
<accession>A0ABW3QL29</accession>
<feature type="domain" description="3-keto-alpha-glucoside-1,2-lyase/3-keto-2-hydroxy-glucal hydratase" evidence="1">
    <location>
        <begin position="29"/>
        <end position="268"/>
    </location>
</feature>
<reference evidence="3" key="1">
    <citation type="journal article" date="2019" name="Int. J. Syst. Evol. Microbiol.">
        <title>The Global Catalogue of Microorganisms (GCM) 10K type strain sequencing project: providing services to taxonomists for standard genome sequencing and annotation.</title>
        <authorList>
            <consortium name="The Broad Institute Genomics Platform"/>
            <consortium name="The Broad Institute Genome Sequencing Center for Infectious Disease"/>
            <person name="Wu L."/>
            <person name="Ma J."/>
        </authorList>
    </citation>
    <scope>NUCLEOTIDE SEQUENCE [LARGE SCALE GENOMIC DNA]</scope>
    <source>
        <strain evidence="3">CCUG 55608</strain>
    </source>
</reference>
<keyword evidence="3" id="KW-1185">Reference proteome</keyword>
<protein>
    <submittedName>
        <fullName evidence="2">DUF1080 domain-containing protein</fullName>
    </submittedName>
</protein>